<dbReference type="Gene3D" id="3.40.390.10">
    <property type="entry name" value="Collagenase (Catalytic Domain)"/>
    <property type="match status" value="1"/>
</dbReference>
<dbReference type="GO" id="GO:0004222">
    <property type="term" value="F:metalloendopeptidase activity"/>
    <property type="evidence" value="ECO:0007669"/>
    <property type="project" value="InterPro"/>
</dbReference>
<evidence type="ECO:0000256" key="1">
    <source>
        <dbReference type="ARBA" id="ARBA00022670"/>
    </source>
</evidence>
<dbReference type="InterPro" id="IPR021190">
    <property type="entry name" value="Pept_M10A"/>
</dbReference>
<gene>
    <name evidence="6" type="ORF">NOCA2340046</name>
</gene>
<keyword evidence="3" id="KW-0378">Hydrolase</keyword>
<dbReference type="InterPro" id="IPR001818">
    <property type="entry name" value="Pept_M10_metallopeptidase"/>
</dbReference>
<evidence type="ECO:0000256" key="2">
    <source>
        <dbReference type="ARBA" id="ARBA00022723"/>
    </source>
</evidence>
<name>A0A2P2C361_9ZZZZ</name>
<feature type="domain" description="Peptidase M10 metallopeptidase" evidence="5">
    <location>
        <begin position="255"/>
        <end position="324"/>
    </location>
</feature>
<keyword evidence="4" id="KW-0862">Zinc</keyword>
<dbReference type="Pfam" id="PF00413">
    <property type="entry name" value="Peptidase_M10"/>
    <property type="match status" value="1"/>
</dbReference>
<protein>
    <recommendedName>
        <fullName evidence="5">Peptidase M10 metallopeptidase domain-containing protein</fullName>
    </recommendedName>
</protein>
<dbReference type="GO" id="GO:0031012">
    <property type="term" value="C:extracellular matrix"/>
    <property type="evidence" value="ECO:0007669"/>
    <property type="project" value="InterPro"/>
</dbReference>
<dbReference type="PRINTS" id="PR00138">
    <property type="entry name" value="MATRIXIN"/>
</dbReference>
<sequence>MSRTRARRIAAILLTMSATVSAAMSVSGAAQADPAPAPSAVCGSSGPISAAELADGVVGCSLVGRVVYSGEAAVVVPPAGYGVGADGVGGVGSSAAGSLQVTNLDGVVTAVVSEEAPAGATRVARAAGACSAAQFKLASGRHPWAKKLVWRYHRASEPKRYAQGKALAHIRAGMTNMRKAQNDCGRTSNLSARAAYAGKSTSGPGIKVKGSRITCGALNKRNVVGWGALPNGLLGWTCYWWNGNNKMIAADMRLSKSTSLVTSLPAGCTQRYDLQSLATHEWGHAWGLGHVSNPNLTMHHFLPACSNAFRTLGWGDIKGMRALY</sequence>
<dbReference type="AlphaFoldDB" id="A0A2P2C361"/>
<evidence type="ECO:0000256" key="4">
    <source>
        <dbReference type="ARBA" id="ARBA00022833"/>
    </source>
</evidence>
<dbReference type="InterPro" id="IPR024079">
    <property type="entry name" value="MetalloPept_cat_dom_sf"/>
</dbReference>
<organism evidence="6">
    <name type="scientific">metagenome</name>
    <dbReference type="NCBI Taxonomy" id="256318"/>
    <lineage>
        <taxon>unclassified sequences</taxon>
        <taxon>metagenomes</taxon>
    </lineage>
</organism>
<evidence type="ECO:0000259" key="5">
    <source>
        <dbReference type="Pfam" id="PF00413"/>
    </source>
</evidence>
<evidence type="ECO:0000313" key="6">
    <source>
        <dbReference type="EMBL" id="CUR56434.1"/>
    </source>
</evidence>
<reference evidence="6" key="1">
    <citation type="submission" date="2015-08" db="EMBL/GenBank/DDBJ databases">
        <authorList>
            <person name="Babu N.S."/>
            <person name="Beckwith C.J."/>
            <person name="Beseler K.G."/>
            <person name="Brison A."/>
            <person name="Carone J.V."/>
            <person name="Caskin T.P."/>
            <person name="Diamond M."/>
            <person name="Durham M.E."/>
            <person name="Foxe J.M."/>
            <person name="Go M."/>
            <person name="Henderson B.A."/>
            <person name="Jones I.B."/>
            <person name="McGettigan J.A."/>
            <person name="Micheletti S.J."/>
            <person name="Nasrallah M.E."/>
            <person name="Ortiz D."/>
            <person name="Piller C.R."/>
            <person name="Privatt S.R."/>
            <person name="Schneider S.L."/>
            <person name="Sharp S."/>
            <person name="Smith T.C."/>
            <person name="Stanton J.D."/>
            <person name="Ullery H.E."/>
            <person name="Wilson R.J."/>
            <person name="Serrano M.G."/>
            <person name="Buck G."/>
            <person name="Lee V."/>
            <person name="Wang Y."/>
            <person name="Carvalho R."/>
            <person name="Voegtly L."/>
            <person name="Shi R."/>
            <person name="Duckworth R."/>
            <person name="Johnson A."/>
            <person name="Loviza R."/>
            <person name="Walstead R."/>
            <person name="Shah Z."/>
            <person name="Kiflezghi M."/>
            <person name="Wade K."/>
            <person name="Ball S.L."/>
            <person name="Bradley K.W."/>
            <person name="Asai D.J."/>
            <person name="Bowman C.A."/>
            <person name="Russell D.A."/>
            <person name="Pope W.H."/>
            <person name="Jacobs-Sera D."/>
            <person name="Hendrix R.W."/>
            <person name="Hatfull G.F."/>
        </authorList>
    </citation>
    <scope>NUCLEOTIDE SEQUENCE</scope>
</reference>
<keyword evidence="2" id="KW-0479">Metal-binding</keyword>
<evidence type="ECO:0000256" key="3">
    <source>
        <dbReference type="ARBA" id="ARBA00022801"/>
    </source>
</evidence>
<proteinExistence type="predicted"/>
<dbReference type="EMBL" id="CZKA01000028">
    <property type="protein sequence ID" value="CUR56434.1"/>
    <property type="molecule type" value="Genomic_DNA"/>
</dbReference>
<dbReference type="GO" id="GO:0008270">
    <property type="term" value="F:zinc ion binding"/>
    <property type="evidence" value="ECO:0007669"/>
    <property type="project" value="InterPro"/>
</dbReference>
<dbReference type="SUPFAM" id="SSF55486">
    <property type="entry name" value="Metalloproteases ('zincins'), catalytic domain"/>
    <property type="match status" value="1"/>
</dbReference>
<dbReference type="GO" id="GO:0006508">
    <property type="term" value="P:proteolysis"/>
    <property type="evidence" value="ECO:0007669"/>
    <property type="project" value="UniProtKB-KW"/>
</dbReference>
<accession>A0A2P2C361</accession>
<keyword evidence="1" id="KW-0645">Protease</keyword>